<evidence type="ECO:0000259" key="2">
    <source>
        <dbReference type="PROSITE" id="PS50164"/>
    </source>
</evidence>
<comment type="similarity">
    <text evidence="1">Belongs to the UPF0213 family.</text>
</comment>
<reference evidence="3 4" key="1">
    <citation type="submission" date="2016-11" db="EMBL/GenBank/DDBJ databases">
        <authorList>
            <person name="Jaros S."/>
            <person name="Januszkiewicz K."/>
            <person name="Wedrychowicz H."/>
        </authorList>
    </citation>
    <scope>NUCLEOTIDE SEQUENCE [LARGE SCALE GENOMIC DNA]</scope>
    <source>
        <strain evidence="3 4">DSM 19022</strain>
    </source>
</reference>
<dbReference type="SUPFAM" id="SSF82771">
    <property type="entry name" value="GIY-YIG endonuclease"/>
    <property type="match status" value="1"/>
</dbReference>
<dbReference type="PANTHER" id="PTHR34477">
    <property type="entry name" value="UPF0213 PROTEIN YHBQ"/>
    <property type="match status" value="1"/>
</dbReference>
<dbReference type="InterPro" id="IPR035901">
    <property type="entry name" value="GIY-YIG_endonuc_sf"/>
</dbReference>
<name>A0A1M6B3S0_9FIRM</name>
<dbReference type="RefSeq" id="WP_073023665.1">
    <property type="nucleotide sequence ID" value="NZ_FQZS01000003.1"/>
</dbReference>
<dbReference type="Gene3D" id="3.40.1440.10">
    <property type="entry name" value="GIY-YIG endonuclease"/>
    <property type="match status" value="1"/>
</dbReference>
<dbReference type="InterPro" id="IPR000305">
    <property type="entry name" value="GIY-YIG_endonuc"/>
</dbReference>
<dbReference type="Pfam" id="PF01541">
    <property type="entry name" value="GIY-YIG"/>
    <property type="match status" value="1"/>
</dbReference>
<dbReference type="EMBL" id="FQZS01000003">
    <property type="protein sequence ID" value="SHI43346.1"/>
    <property type="molecule type" value="Genomic_DNA"/>
</dbReference>
<evidence type="ECO:0000313" key="4">
    <source>
        <dbReference type="Proteomes" id="UP000184442"/>
    </source>
</evidence>
<accession>A0A1M6B3S0</accession>
<feature type="domain" description="GIY-YIG" evidence="2">
    <location>
        <begin position="1"/>
        <end position="75"/>
    </location>
</feature>
<evidence type="ECO:0000256" key="1">
    <source>
        <dbReference type="ARBA" id="ARBA00007435"/>
    </source>
</evidence>
<dbReference type="AlphaFoldDB" id="A0A1M6B3S0"/>
<dbReference type="Proteomes" id="UP000184442">
    <property type="component" value="Unassembled WGS sequence"/>
</dbReference>
<dbReference type="OrthoDB" id="9807770at2"/>
<proteinExistence type="inferred from homology"/>
<keyword evidence="3" id="KW-0540">Nuclease</keyword>
<evidence type="ECO:0000313" key="3">
    <source>
        <dbReference type="EMBL" id="SHI43346.1"/>
    </source>
</evidence>
<dbReference type="PROSITE" id="PS50164">
    <property type="entry name" value="GIY_YIG"/>
    <property type="match status" value="1"/>
</dbReference>
<dbReference type="PANTHER" id="PTHR34477:SF1">
    <property type="entry name" value="UPF0213 PROTEIN YHBQ"/>
    <property type="match status" value="1"/>
</dbReference>
<organism evidence="3 4">
    <name type="scientific">Lutispora thermophila DSM 19022</name>
    <dbReference type="NCBI Taxonomy" id="1122184"/>
    <lineage>
        <taxon>Bacteria</taxon>
        <taxon>Bacillati</taxon>
        <taxon>Bacillota</taxon>
        <taxon>Clostridia</taxon>
        <taxon>Lutisporales</taxon>
        <taxon>Lutisporaceae</taxon>
        <taxon>Lutispora</taxon>
    </lineage>
</organism>
<keyword evidence="4" id="KW-1185">Reference proteome</keyword>
<keyword evidence="3" id="KW-0255">Endonuclease</keyword>
<dbReference type="InterPro" id="IPR050190">
    <property type="entry name" value="UPF0213_domain"/>
</dbReference>
<gene>
    <name evidence="3" type="ORF">SAMN02745176_00255</name>
</gene>
<dbReference type="CDD" id="cd10456">
    <property type="entry name" value="GIY-YIG_UPF0213"/>
    <property type="match status" value="1"/>
</dbReference>
<keyword evidence="3" id="KW-0378">Hydrolase</keyword>
<sequence length="89" mass="10830">MAYTYILKCSDDTYYTGWTKDLEKRLKAHNRGVASKYTRTRLPVNLIYYEYFDSDKEAMRREVAIKRLSRKKKEELIKFNNIMRRNGHE</sequence>
<dbReference type="STRING" id="1122184.SAMN02745176_00255"/>
<dbReference type="GO" id="GO:0004519">
    <property type="term" value="F:endonuclease activity"/>
    <property type="evidence" value="ECO:0007669"/>
    <property type="project" value="UniProtKB-KW"/>
</dbReference>
<protein>
    <submittedName>
        <fullName evidence="3">Putative endonuclease</fullName>
    </submittedName>
</protein>